<feature type="coiled-coil region" evidence="5">
    <location>
        <begin position="366"/>
        <end position="432"/>
    </location>
</feature>
<feature type="transmembrane region" description="Helical" evidence="7">
    <location>
        <begin position="20"/>
        <end position="43"/>
    </location>
</feature>
<dbReference type="AlphaFoldDB" id="A0A7N0U1P0"/>
<evidence type="ECO:0000256" key="5">
    <source>
        <dbReference type="SAM" id="Coils"/>
    </source>
</evidence>
<accession>A0A7N0U1P0</accession>
<keyword evidence="3 7" id="KW-1133">Transmembrane helix</keyword>
<comment type="subcellular location">
    <subcellularLocation>
        <location evidence="1">Membrane</location>
        <topology evidence="1">Single-pass membrane protein</topology>
    </subcellularLocation>
</comment>
<keyword evidence="2 7" id="KW-0812">Transmembrane</keyword>
<dbReference type="GO" id="GO:0016020">
    <property type="term" value="C:membrane"/>
    <property type="evidence" value="ECO:0007669"/>
    <property type="project" value="UniProtKB-SubCell"/>
</dbReference>
<dbReference type="InterPro" id="IPR039306">
    <property type="entry name" value="MYOB"/>
</dbReference>
<evidence type="ECO:0000256" key="1">
    <source>
        <dbReference type="ARBA" id="ARBA00004167"/>
    </source>
</evidence>
<dbReference type="InterPro" id="IPR007656">
    <property type="entry name" value="GTD-bd"/>
</dbReference>
<dbReference type="Proteomes" id="UP000594263">
    <property type="component" value="Unplaced"/>
</dbReference>
<dbReference type="OMA" id="HHRVNER"/>
<evidence type="ECO:0000256" key="2">
    <source>
        <dbReference type="ARBA" id="ARBA00022692"/>
    </source>
</evidence>
<evidence type="ECO:0000256" key="7">
    <source>
        <dbReference type="SAM" id="Phobius"/>
    </source>
</evidence>
<dbReference type="GO" id="GO:0080115">
    <property type="term" value="F:myosin XI tail binding"/>
    <property type="evidence" value="ECO:0007669"/>
    <property type="project" value="UniProtKB-ARBA"/>
</dbReference>
<dbReference type="PANTHER" id="PTHR31448">
    <property type="entry name" value="MYOSIN-BINDING PROTEIN 2"/>
    <property type="match status" value="1"/>
</dbReference>
<dbReference type="PANTHER" id="PTHR31448:SF9">
    <property type="entry name" value="MYOSIN-BINDING PROTEIN 6-RELATED"/>
    <property type="match status" value="1"/>
</dbReference>
<feature type="region of interest" description="Disordered" evidence="6">
    <location>
        <begin position="196"/>
        <end position="224"/>
    </location>
</feature>
<feature type="region of interest" description="Disordered" evidence="6">
    <location>
        <begin position="515"/>
        <end position="546"/>
    </location>
</feature>
<evidence type="ECO:0000313" key="9">
    <source>
        <dbReference type="EnsemblPlants" id="Kaladp0048s0902.1.v1.1"/>
    </source>
</evidence>
<evidence type="ECO:0000256" key="6">
    <source>
        <dbReference type="SAM" id="MobiDB-lite"/>
    </source>
</evidence>
<keyword evidence="10" id="KW-1185">Reference proteome</keyword>
<keyword evidence="4 7" id="KW-0472">Membrane</keyword>
<evidence type="ECO:0000256" key="3">
    <source>
        <dbReference type="ARBA" id="ARBA00022989"/>
    </source>
</evidence>
<evidence type="ECO:0000313" key="10">
    <source>
        <dbReference type="Proteomes" id="UP000594263"/>
    </source>
</evidence>
<feature type="domain" description="GTD-binding" evidence="8">
    <location>
        <begin position="332"/>
        <end position="430"/>
    </location>
</feature>
<keyword evidence="5" id="KW-0175">Coiled coil</keyword>
<dbReference type="PROSITE" id="PS51775">
    <property type="entry name" value="GTD_BINDING"/>
    <property type="match status" value="1"/>
</dbReference>
<dbReference type="Pfam" id="PF04576">
    <property type="entry name" value="Zein-binding"/>
    <property type="match status" value="1"/>
</dbReference>
<evidence type="ECO:0000259" key="8">
    <source>
        <dbReference type="PROSITE" id="PS51775"/>
    </source>
</evidence>
<name>A0A7N0U1P0_KALFE</name>
<organism evidence="9 10">
    <name type="scientific">Kalanchoe fedtschenkoi</name>
    <name type="common">Lavender scallops</name>
    <name type="synonym">South American air plant</name>
    <dbReference type="NCBI Taxonomy" id="63787"/>
    <lineage>
        <taxon>Eukaryota</taxon>
        <taxon>Viridiplantae</taxon>
        <taxon>Streptophyta</taxon>
        <taxon>Embryophyta</taxon>
        <taxon>Tracheophyta</taxon>
        <taxon>Spermatophyta</taxon>
        <taxon>Magnoliopsida</taxon>
        <taxon>eudicotyledons</taxon>
        <taxon>Gunneridae</taxon>
        <taxon>Pentapetalae</taxon>
        <taxon>Saxifragales</taxon>
        <taxon>Crassulaceae</taxon>
        <taxon>Kalanchoe</taxon>
    </lineage>
</organism>
<sequence length="604" mass="67923">MASRSLRHLVEQKMGTFAHFVMYVLLEWMLIVLLFIDGALAFLSNEFAKYFDLRIPCLLCTRIDHVLVHRSPDFYYNDSICESHKKSISRMAFCHVHKKLSDIRNMCEGCLLSFATGKEADCDTYKSLVGILNKDLECFVEDDSKIHLKFPGAVRRDEDIIEVEKSSPEHFCSCCGEALKVKLTFPRGNAAGAAVSNKMKQVSGAPTPSPRAPHASAKYEAEPRSLDLPHIPYTELKSLKGSQSPLEEETSNALASDAKMPLLTDAERLNEDSRTPIFTKGNKYFGLAVADSPTASPRWTTRVFRKSPLEKTEYTLESGDGNVANFEIDGESILHRLKRQVRLDRKSLIELYMELDEERSASTEAANNAMAMITRLQAEKAAVQMEALQYQRMMEEQAEYDQEAIQVMKELLDKREDEIRALEAELEVYRDKYGEIAVPLPGIDEYEEGAVIDYQELKSHSSFSERSESVQNSPFSIKDHHYGDPIRLTDLDLENERSALLKQVKRLQSRLQMVPEDAANSLESTSDSVDQKDETHGLGGAESKAALTREVSSLTQRLQALEEDSKFLKQAAHTLEKSEEGAAVLSEIAQNLRKLRVFGSASDA</sequence>
<evidence type="ECO:0000256" key="4">
    <source>
        <dbReference type="ARBA" id="ARBA00023136"/>
    </source>
</evidence>
<reference evidence="9" key="1">
    <citation type="submission" date="2021-01" db="UniProtKB">
        <authorList>
            <consortium name="EnsemblPlants"/>
        </authorList>
    </citation>
    <scope>IDENTIFICATION</scope>
</reference>
<dbReference type="EnsemblPlants" id="Kaladp0048s0902.1.v1.1">
    <property type="protein sequence ID" value="Kaladp0048s0902.1.v1.1"/>
    <property type="gene ID" value="Kaladp0048s0902.v1.1"/>
</dbReference>
<protein>
    <recommendedName>
        <fullName evidence="8">GTD-binding domain-containing protein</fullName>
    </recommendedName>
</protein>
<proteinExistence type="predicted"/>
<dbReference type="Gramene" id="Kaladp0048s0902.1.v1.1">
    <property type="protein sequence ID" value="Kaladp0048s0902.1.v1.1"/>
    <property type="gene ID" value="Kaladp0048s0902.v1.1"/>
</dbReference>